<evidence type="ECO:0000256" key="1">
    <source>
        <dbReference type="SAM" id="Phobius"/>
    </source>
</evidence>
<comment type="caution">
    <text evidence="3">The sequence shown here is derived from an EMBL/GenBank/DDBJ whole genome shotgun (WGS) entry which is preliminary data.</text>
</comment>
<feature type="chain" id="PRO_5014779322" evidence="2">
    <location>
        <begin position="30"/>
        <end position="139"/>
    </location>
</feature>
<evidence type="ECO:0000313" key="3">
    <source>
        <dbReference type="EMBL" id="PIR12802.1"/>
    </source>
</evidence>
<protein>
    <submittedName>
        <fullName evidence="3">Uncharacterized protein</fullName>
    </submittedName>
</protein>
<sequence length="139" mass="14651">MKLNKKKAISFLIILFLFLVIFSWGQAKAAGTSFEDVSGLKNAGTGVGYDTTKPTSSIALTIGNIIGAVLGLVGLVFMFLIWMGAFDIIGSGGNEEDVKKGKGRIKDGAIGILIIFSAYILSKVVITIISGEVFKIGGF</sequence>
<reference evidence="3 4" key="1">
    <citation type="submission" date="2017-09" db="EMBL/GenBank/DDBJ databases">
        <title>Depth-based differentiation of microbial function through sediment-hosted aquifers and enrichment of novel symbionts in the deep terrestrial subsurface.</title>
        <authorList>
            <person name="Probst A.J."/>
            <person name="Ladd B."/>
            <person name="Jarett J.K."/>
            <person name="Geller-Mcgrath D.E."/>
            <person name="Sieber C.M."/>
            <person name="Emerson J.B."/>
            <person name="Anantharaman K."/>
            <person name="Thomas B.C."/>
            <person name="Malmstrom R."/>
            <person name="Stieglmeier M."/>
            <person name="Klingl A."/>
            <person name="Woyke T."/>
            <person name="Ryan C.M."/>
            <person name="Banfield J.F."/>
        </authorList>
    </citation>
    <scope>NUCLEOTIDE SEQUENCE [LARGE SCALE GENOMIC DNA]</scope>
    <source>
        <strain evidence="3">CG11_big_fil_rev_8_21_14_0_20_39_10</strain>
    </source>
</reference>
<dbReference type="EMBL" id="PCWW01000070">
    <property type="protein sequence ID" value="PIR12802.1"/>
    <property type="molecule type" value="Genomic_DNA"/>
</dbReference>
<gene>
    <name evidence="3" type="ORF">COV49_04160</name>
</gene>
<evidence type="ECO:0000256" key="2">
    <source>
        <dbReference type="SAM" id="SignalP"/>
    </source>
</evidence>
<dbReference type="AlphaFoldDB" id="A0A2M6K831"/>
<keyword evidence="1" id="KW-0812">Transmembrane</keyword>
<dbReference type="InterPro" id="IPR043993">
    <property type="entry name" value="T4SS_pilin"/>
</dbReference>
<feature type="signal peptide" evidence="2">
    <location>
        <begin position="1"/>
        <end position="29"/>
    </location>
</feature>
<proteinExistence type="predicted"/>
<accession>A0A2M6K831</accession>
<dbReference type="Proteomes" id="UP000230869">
    <property type="component" value="Unassembled WGS sequence"/>
</dbReference>
<evidence type="ECO:0000313" key="4">
    <source>
        <dbReference type="Proteomes" id="UP000230869"/>
    </source>
</evidence>
<name>A0A2M6K831_9BACT</name>
<feature type="transmembrane region" description="Helical" evidence="1">
    <location>
        <begin position="65"/>
        <end position="89"/>
    </location>
</feature>
<feature type="transmembrane region" description="Helical" evidence="1">
    <location>
        <begin position="110"/>
        <end position="129"/>
    </location>
</feature>
<keyword evidence="1" id="KW-0472">Membrane</keyword>
<keyword evidence="1" id="KW-1133">Transmembrane helix</keyword>
<dbReference type="Pfam" id="PF18895">
    <property type="entry name" value="T4SS_pilin"/>
    <property type="match status" value="1"/>
</dbReference>
<keyword evidence="2" id="KW-0732">Signal</keyword>
<organism evidence="3 4">
    <name type="scientific">Candidatus Falkowbacteria bacterium CG11_big_fil_rev_8_21_14_0_20_39_10</name>
    <dbReference type="NCBI Taxonomy" id="1974570"/>
    <lineage>
        <taxon>Bacteria</taxon>
        <taxon>Candidatus Falkowiibacteriota</taxon>
    </lineage>
</organism>